<organism evidence="1 2">
    <name type="scientific">Streptococcus suis</name>
    <dbReference type="NCBI Taxonomy" id="1307"/>
    <lineage>
        <taxon>Bacteria</taxon>
        <taxon>Bacillati</taxon>
        <taxon>Bacillota</taxon>
        <taxon>Bacilli</taxon>
        <taxon>Lactobacillales</taxon>
        <taxon>Streptococcaceae</taxon>
        <taxon>Streptococcus</taxon>
    </lineage>
</organism>
<gene>
    <name evidence="1" type="ORF">NQD44_02420</name>
</gene>
<evidence type="ECO:0000313" key="1">
    <source>
        <dbReference type="EMBL" id="MCR1231983.1"/>
    </source>
</evidence>
<reference evidence="1" key="1">
    <citation type="submission" date="2022-07" db="EMBL/GenBank/DDBJ databases">
        <authorList>
            <person name="Peng Z."/>
        </authorList>
    </citation>
    <scope>NUCLEOTIDE SEQUENCE</scope>
    <source>
        <strain evidence="1">2022WUSS069</strain>
    </source>
</reference>
<dbReference type="EMBL" id="JANJPK010000003">
    <property type="protein sequence ID" value="MCR1231983.1"/>
    <property type="molecule type" value="Genomic_DNA"/>
</dbReference>
<name>A0AAW5LVE5_STRSU</name>
<accession>A0AAW5LVE5</accession>
<dbReference type="RefSeq" id="WP_024387948.1">
    <property type="nucleotide sequence ID" value="NZ_CP029398.1"/>
</dbReference>
<sequence length="105" mass="12326">MAITSKGEGNAEVSNELVQYFKQEFESFFEKNPKEVICSVRVFNIENLRKRILNPYNDSCRDLRGIVVFNRKDAPISKGVKERKIQKVDTEDLDYTFFVTHFLKD</sequence>
<dbReference type="Proteomes" id="UP001206089">
    <property type="component" value="Unassembled WGS sequence"/>
</dbReference>
<comment type="caution">
    <text evidence="1">The sequence shown here is derived from an EMBL/GenBank/DDBJ whole genome shotgun (WGS) entry which is preliminary data.</text>
</comment>
<evidence type="ECO:0000313" key="2">
    <source>
        <dbReference type="Proteomes" id="UP001206089"/>
    </source>
</evidence>
<dbReference type="AlphaFoldDB" id="A0AAW5LVE5"/>
<proteinExistence type="predicted"/>
<protein>
    <submittedName>
        <fullName evidence="1">Uncharacterized protein</fullName>
    </submittedName>
</protein>